<evidence type="ECO:0000313" key="4">
    <source>
        <dbReference type="Proteomes" id="UP000284706"/>
    </source>
</evidence>
<feature type="compositionally biased region" description="Polar residues" evidence="2">
    <location>
        <begin position="24"/>
        <end position="42"/>
    </location>
</feature>
<keyword evidence="4" id="KW-1185">Reference proteome</keyword>
<dbReference type="OrthoDB" id="10579896at2759"/>
<name>A0A409YMZ5_9AGAR</name>
<proteinExistence type="predicted"/>
<dbReference type="AlphaFoldDB" id="A0A409YMZ5"/>
<feature type="coiled-coil region" evidence="1">
    <location>
        <begin position="134"/>
        <end position="171"/>
    </location>
</feature>
<protein>
    <submittedName>
        <fullName evidence="3">Uncharacterized protein</fullName>
    </submittedName>
</protein>
<feature type="compositionally biased region" description="Basic and acidic residues" evidence="2">
    <location>
        <begin position="55"/>
        <end position="78"/>
    </location>
</feature>
<dbReference type="Proteomes" id="UP000284706">
    <property type="component" value="Unassembled WGS sequence"/>
</dbReference>
<reference evidence="3 4" key="1">
    <citation type="journal article" date="2018" name="Evol. Lett.">
        <title>Horizontal gene cluster transfer increased hallucinogenic mushroom diversity.</title>
        <authorList>
            <person name="Reynolds H.T."/>
            <person name="Vijayakumar V."/>
            <person name="Gluck-Thaler E."/>
            <person name="Korotkin H.B."/>
            <person name="Matheny P.B."/>
            <person name="Slot J.C."/>
        </authorList>
    </citation>
    <scope>NUCLEOTIDE SEQUENCE [LARGE SCALE GENOMIC DNA]</scope>
    <source>
        <strain evidence="3 4">SRW20</strain>
    </source>
</reference>
<dbReference type="EMBL" id="NHYE01000624">
    <property type="protein sequence ID" value="PPR04439.1"/>
    <property type="molecule type" value="Genomic_DNA"/>
</dbReference>
<evidence type="ECO:0000256" key="1">
    <source>
        <dbReference type="SAM" id="Coils"/>
    </source>
</evidence>
<keyword evidence="1" id="KW-0175">Coiled coil</keyword>
<feature type="region of interest" description="Disordered" evidence="2">
    <location>
        <begin position="1"/>
        <end position="79"/>
    </location>
</feature>
<organism evidence="3 4">
    <name type="scientific">Gymnopilus dilepis</name>
    <dbReference type="NCBI Taxonomy" id="231916"/>
    <lineage>
        <taxon>Eukaryota</taxon>
        <taxon>Fungi</taxon>
        <taxon>Dikarya</taxon>
        <taxon>Basidiomycota</taxon>
        <taxon>Agaricomycotina</taxon>
        <taxon>Agaricomycetes</taxon>
        <taxon>Agaricomycetidae</taxon>
        <taxon>Agaricales</taxon>
        <taxon>Agaricineae</taxon>
        <taxon>Hymenogastraceae</taxon>
        <taxon>Gymnopilus</taxon>
    </lineage>
</organism>
<dbReference type="InParanoid" id="A0A409YMZ5"/>
<evidence type="ECO:0000256" key="2">
    <source>
        <dbReference type="SAM" id="MobiDB-lite"/>
    </source>
</evidence>
<accession>A0A409YMZ5</accession>
<evidence type="ECO:0000313" key="3">
    <source>
        <dbReference type="EMBL" id="PPR04439.1"/>
    </source>
</evidence>
<gene>
    <name evidence="3" type="ORF">CVT26_002268</name>
</gene>
<comment type="caution">
    <text evidence="3">The sequence shown here is derived from an EMBL/GenBank/DDBJ whole genome shotgun (WGS) entry which is preliminary data.</text>
</comment>
<sequence>MSQNPDAASYGPAQGPYPQGAYVQPSQQPPLQGSAVLNSDPGQQGHVKVANTDSFNHDELSVTDSYNDHSTHIRDSRRNVKGSSFEGDVFHGHFTDSIVGGRGNTNTYISSNSSYVHRKVQQSNVQQSNAQHWETDLEEDIKQLREQLEAKKKNLIRKKQLEEELRQLEAELCGK</sequence>